<accession>A0A433SGJ9</accession>
<evidence type="ECO:0000256" key="2">
    <source>
        <dbReference type="ARBA" id="ARBA00022630"/>
    </source>
</evidence>
<organism evidence="5 6">
    <name type="scientific">Saezia sanguinis</name>
    <dbReference type="NCBI Taxonomy" id="1965230"/>
    <lineage>
        <taxon>Bacteria</taxon>
        <taxon>Pseudomonadati</taxon>
        <taxon>Pseudomonadota</taxon>
        <taxon>Betaproteobacteria</taxon>
        <taxon>Burkholderiales</taxon>
        <taxon>Saeziaceae</taxon>
        <taxon>Saezia</taxon>
    </lineage>
</organism>
<dbReference type="InterPro" id="IPR002563">
    <property type="entry name" value="Flavin_Rdtase-like_dom"/>
</dbReference>
<evidence type="ECO:0000256" key="1">
    <source>
        <dbReference type="ARBA" id="ARBA00001917"/>
    </source>
</evidence>
<proteinExistence type="inferred from homology"/>
<dbReference type="InterPro" id="IPR052174">
    <property type="entry name" value="Flavoredoxin"/>
</dbReference>
<evidence type="ECO:0000256" key="3">
    <source>
        <dbReference type="ARBA" id="ARBA00038054"/>
    </source>
</evidence>
<gene>
    <name evidence="5" type="ORF">CUZ56_00310</name>
</gene>
<comment type="cofactor">
    <cofactor evidence="1">
        <name>FMN</name>
        <dbReference type="ChEBI" id="CHEBI:58210"/>
    </cofactor>
</comment>
<dbReference type="SUPFAM" id="SSF50475">
    <property type="entry name" value="FMN-binding split barrel"/>
    <property type="match status" value="1"/>
</dbReference>
<dbReference type="InterPro" id="IPR012349">
    <property type="entry name" value="Split_barrel_FMN-bd"/>
</dbReference>
<dbReference type="EMBL" id="PQSP01000001">
    <property type="protein sequence ID" value="RUS67830.1"/>
    <property type="molecule type" value="Genomic_DNA"/>
</dbReference>
<dbReference type="Proteomes" id="UP000286947">
    <property type="component" value="Unassembled WGS sequence"/>
</dbReference>
<name>A0A433SGJ9_9BURK</name>
<protein>
    <recommendedName>
        <fullName evidence="4">Flavin reductase like domain-containing protein</fullName>
    </recommendedName>
</protein>
<evidence type="ECO:0000313" key="5">
    <source>
        <dbReference type="EMBL" id="RUS67830.1"/>
    </source>
</evidence>
<dbReference type="PANTHER" id="PTHR43567:SF1">
    <property type="entry name" value="FLAVOREDOXIN"/>
    <property type="match status" value="1"/>
</dbReference>
<sequence length="186" mass="21001">MHKRQIKEDLPVHLVRRYLEPGPVVLVSSYWQGQMNIMTLGWHCVMEFTPSLIGCMISEGNYSHYLIRSSGECVINIPTADIAEKVVGIGNSTGAEIDKFKIFKLTADTAQKVKAPLIREAYASFECKLFDKTLVKRRNFFVFEVVKAHVIATQTAPQTLHYKGDGLFMVSGKTIDLSSQFRPEML</sequence>
<dbReference type="RefSeq" id="WP_126977539.1">
    <property type="nucleotide sequence ID" value="NZ_PQSP01000001.1"/>
</dbReference>
<feature type="domain" description="Flavin reductase like" evidence="4">
    <location>
        <begin position="17"/>
        <end position="169"/>
    </location>
</feature>
<dbReference type="GO" id="GO:0016646">
    <property type="term" value="F:oxidoreductase activity, acting on the CH-NH group of donors, NAD or NADP as acceptor"/>
    <property type="evidence" value="ECO:0007669"/>
    <property type="project" value="UniProtKB-ARBA"/>
</dbReference>
<dbReference type="SMART" id="SM00903">
    <property type="entry name" value="Flavin_Reduct"/>
    <property type="match status" value="1"/>
</dbReference>
<evidence type="ECO:0000313" key="6">
    <source>
        <dbReference type="Proteomes" id="UP000286947"/>
    </source>
</evidence>
<dbReference type="GO" id="GO:0010181">
    <property type="term" value="F:FMN binding"/>
    <property type="evidence" value="ECO:0007669"/>
    <property type="project" value="InterPro"/>
</dbReference>
<reference evidence="5 6" key="1">
    <citation type="submission" date="2018-01" db="EMBL/GenBank/DDBJ databases">
        <title>Saezia sanguinis gen. nov., sp. nov., in the order Burkholderiales isolated from human blood.</title>
        <authorList>
            <person name="Medina-Pascual M.J."/>
            <person name="Valdezate S."/>
            <person name="Monzon S."/>
            <person name="Cuesta I."/>
            <person name="Carrasco G."/>
            <person name="Villalon P."/>
            <person name="Saez-Nieto J.A."/>
        </authorList>
    </citation>
    <scope>NUCLEOTIDE SEQUENCE [LARGE SCALE GENOMIC DNA]</scope>
    <source>
        <strain evidence="5 6">CNM695-12</strain>
    </source>
</reference>
<dbReference type="PANTHER" id="PTHR43567">
    <property type="entry name" value="FLAVOREDOXIN-RELATED-RELATED"/>
    <property type="match status" value="1"/>
</dbReference>
<keyword evidence="2" id="KW-0285">Flavoprotein</keyword>
<evidence type="ECO:0000259" key="4">
    <source>
        <dbReference type="SMART" id="SM00903"/>
    </source>
</evidence>
<keyword evidence="6" id="KW-1185">Reference proteome</keyword>
<dbReference type="Gene3D" id="2.30.110.10">
    <property type="entry name" value="Electron Transport, Fmn-binding Protein, Chain A"/>
    <property type="match status" value="1"/>
</dbReference>
<comment type="caution">
    <text evidence="5">The sequence shown here is derived from an EMBL/GenBank/DDBJ whole genome shotgun (WGS) entry which is preliminary data.</text>
</comment>
<comment type="similarity">
    <text evidence="3">Belongs to the flavoredoxin family.</text>
</comment>
<dbReference type="OrthoDB" id="9792436at2"/>
<dbReference type="Pfam" id="PF01613">
    <property type="entry name" value="Flavin_Reduct"/>
    <property type="match status" value="1"/>
</dbReference>
<dbReference type="AlphaFoldDB" id="A0A433SGJ9"/>